<sequence>MRKAKEAKKKDQAQVQPDGNQRQVVGKEGNQDEGHYKFENIFFKLLLLLKEILKKYGKRHVELPTCSDVQAVALRVTPPKTTTSNEQSEYTNWTNSLKGYLAIGLPIQKKL</sequence>
<reference evidence="3" key="1">
    <citation type="submission" date="2022-11" db="UniProtKB">
        <authorList>
            <consortium name="WormBaseParasite"/>
        </authorList>
    </citation>
    <scope>IDENTIFICATION</scope>
</reference>
<keyword evidence="2" id="KW-1185">Reference proteome</keyword>
<organism evidence="2 3">
    <name type="scientific">Romanomermis culicivorax</name>
    <name type="common">Nematode worm</name>
    <dbReference type="NCBI Taxonomy" id="13658"/>
    <lineage>
        <taxon>Eukaryota</taxon>
        <taxon>Metazoa</taxon>
        <taxon>Ecdysozoa</taxon>
        <taxon>Nematoda</taxon>
        <taxon>Enoplea</taxon>
        <taxon>Dorylaimia</taxon>
        <taxon>Mermithida</taxon>
        <taxon>Mermithoidea</taxon>
        <taxon>Mermithidae</taxon>
        <taxon>Romanomermis</taxon>
    </lineage>
</organism>
<dbReference type="WBParaSite" id="nRc.2.0.1.t10999-RA">
    <property type="protein sequence ID" value="nRc.2.0.1.t10999-RA"/>
    <property type="gene ID" value="nRc.2.0.1.g10999"/>
</dbReference>
<evidence type="ECO:0000313" key="2">
    <source>
        <dbReference type="Proteomes" id="UP000887565"/>
    </source>
</evidence>
<accession>A0A915I9Z9</accession>
<protein>
    <submittedName>
        <fullName evidence="3">Uncharacterized protein</fullName>
    </submittedName>
</protein>
<proteinExistence type="predicted"/>
<dbReference type="AlphaFoldDB" id="A0A915I9Z9"/>
<evidence type="ECO:0000313" key="3">
    <source>
        <dbReference type="WBParaSite" id="nRc.2.0.1.t10999-RA"/>
    </source>
</evidence>
<dbReference type="Proteomes" id="UP000887565">
    <property type="component" value="Unplaced"/>
</dbReference>
<name>A0A915I9Z9_ROMCU</name>
<evidence type="ECO:0000256" key="1">
    <source>
        <dbReference type="SAM" id="MobiDB-lite"/>
    </source>
</evidence>
<feature type="region of interest" description="Disordered" evidence="1">
    <location>
        <begin position="1"/>
        <end position="31"/>
    </location>
</feature>